<protein>
    <submittedName>
        <fullName evidence="13">Lysophosphatidic acid receptor 6</fullName>
    </submittedName>
</protein>
<keyword evidence="3 10" id="KW-0812">Transmembrane</keyword>
<dbReference type="RefSeq" id="XP_031441100.1">
    <property type="nucleotide sequence ID" value="XM_031585240.1"/>
</dbReference>
<dbReference type="GO" id="GO:0007200">
    <property type="term" value="P:phospholipase C-activating G protein-coupled receptor signaling pathway"/>
    <property type="evidence" value="ECO:0007669"/>
    <property type="project" value="TreeGrafter"/>
</dbReference>
<evidence type="ECO:0000256" key="2">
    <source>
        <dbReference type="ARBA" id="ARBA00022475"/>
    </source>
</evidence>
<proteinExistence type="inferred from homology"/>
<dbReference type="PROSITE" id="PS00237">
    <property type="entry name" value="G_PROTEIN_RECEP_F1_1"/>
    <property type="match status" value="1"/>
</dbReference>
<dbReference type="KEGG" id="char:105895461"/>
<dbReference type="GO" id="GO:0035025">
    <property type="term" value="P:positive regulation of Rho protein signal transduction"/>
    <property type="evidence" value="ECO:0007669"/>
    <property type="project" value="TreeGrafter"/>
</dbReference>
<dbReference type="GeneID" id="105895461"/>
<dbReference type="CDD" id="cd14982">
    <property type="entry name" value="7tmA_purinoceptor-like"/>
    <property type="match status" value="1"/>
</dbReference>
<keyword evidence="6" id="KW-0472">Membrane</keyword>
<dbReference type="PANTHER" id="PTHR24232">
    <property type="entry name" value="G-PROTEIN COUPLED RECEPTOR"/>
    <property type="match status" value="1"/>
</dbReference>
<dbReference type="SUPFAM" id="SSF81321">
    <property type="entry name" value="Family A G protein-coupled receptor-like"/>
    <property type="match status" value="1"/>
</dbReference>
<keyword evidence="4" id="KW-1133">Transmembrane helix</keyword>
<keyword evidence="2" id="KW-1003">Cell membrane</keyword>
<comment type="subcellular location">
    <subcellularLocation>
        <location evidence="1">Cell membrane</location>
        <topology evidence="1">Multi-pass membrane protein</topology>
    </subcellularLocation>
</comment>
<evidence type="ECO:0000313" key="13">
    <source>
        <dbReference type="RefSeq" id="XP_031441100.1"/>
    </source>
</evidence>
<dbReference type="Proteomes" id="UP000515152">
    <property type="component" value="Chromosome 18"/>
</dbReference>
<keyword evidence="12" id="KW-1185">Reference proteome</keyword>
<organism evidence="12 13">
    <name type="scientific">Clupea harengus</name>
    <name type="common">Atlantic herring</name>
    <dbReference type="NCBI Taxonomy" id="7950"/>
    <lineage>
        <taxon>Eukaryota</taxon>
        <taxon>Metazoa</taxon>
        <taxon>Chordata</taxon>
        <taxon>Craniata</taxon>
        <taxon>Vertebrata</taxon>
        <taxon>Euteleostomi</taxon>
        <taxon>Actinopterygii</taxon>
        <taxon>Neopterygii</taxon>
        <taxon>Teleostei</taxon>
        <taxon>Clupei</taxon>
        <taxon>Clupeiformes</taxon>
        <taxon>Clupeoidei</taxon>
        <taxon>Clupeidae</taxon>
        <taxon>Clupea</taxon>
    </lineage>
</organism>
<sequence length="322" mass="36241">MSNTTQAPVWEECKDGTEQRVELIFVSLYVLIFVAGLILNLTALVVFFCHTKTRSHTTVYMTNLALADLFLVCTLPVRIYYHLGFQDTPPLLCEIMGVVLLINMYGSIFLLSCISFDRCVAVCFPMSQRVREGRKRAPFICLAVWVITIGASLPIYLIKPPDNQNQTQTQCFGSVPIYATRAIAVTSSLITGFGVPLLVMLISSWGLIRAISHSQAAQSELVDSRKIQRMIAICLIIFLCCFLPYHLNLWLIYLHQRPIPCGLVTSYRYSLMVACLNAVLDPLAYYFTTETFRERVDLDVLRMWPTTGQSSENNRAGGPLNT</sequence>
<comment type="similarity">
    <text evidence="10">Belongs to the G-protein coupled receptor 1 family.</text>
</comment>
<dbReference type="FunFam" id="1.20.1070.10:FF:000142">
    <property type="entry name" value="G protein-coupled receptor 55"/>
    <property type="match status" value="1"/>
</dbReference>
<dbReference type="InterPro" id="IPR000276">
    <property type="entry name" value="GPCR_Rhodpsn"/>
</dbReference>
<keyword evidence="8" id="KW-0325">Glycoprotein</keyword>
<dbReference type="GO" id="GO:0004930">
    <property type="term" value="F:G protein-coupled receptor activity"/>
    <property type="evidence" value="ECO:0007669"/>
    <property type="project" value="UniProtKB-KW"/>
</dbReference>
<accession>A0A6P3VPI1</accession>
<evidence type="ECO:0000256" key="1">
    <source>
        <dbReference type="ARBA" id="ARBA00004651"/>
    </source>
</evidence>
<dbReference type="Pfam" id="PF00001">
    <property type="entry name" value="7tm_1"/>
    <property type="match status" value="1"/>
</dbReference>
<evidence type="ECO:0000256" key="3">
    <source>
        <dbReference type="ARBA" id="ARBA00022692"/>
    </source>
</evidence>
<keyword evidence="5 10" id="KW-0297">G-protein coupled receptor</keyword>
<gene>
    <name evidence="13" type="primary">LOC105895461</name>
</gene>
<dbReference type="OrthoDB" id="6069656at2759"/>
<evidence type="ECO:0000313" key="12">
    <source>
        <dbReference type="Proteomes" id="UP000515152"/>
    </source>
</evidence>
<evidence type="ECO:0000259" key="11">
    <source>
        <dbReference type="PROSITE" id="PS50262"/>
    </source>
</evidence>
<evidence type="ECO:0000256" key="7">
    <source>
        <dbReference type="ARBA" id="ARBA00023170"/>
    </source>
</evidence>
<keyword evidence="9 10" id="KW-0807">Transducer</keyword>
<dbReference type="PROSITE" id="PS50262">
    <property type="entry name" value="G_PROTEIN_RECEP_F1_2"/>
    <property type="match status" value="1"/>
</dbReference>
<dbReference type="PANTHER" id="PTHR24232:SF112">
    <property type="entry name" value="LYSOPHOSPHATIDIC ACID RECEPTOR 6-LIKE"/>
    <property type="match status" value="1"/>
</dbReference>
<evidence type="ECO:0000256" key="5">
    <source>
        <dbReference type="ARBA" id="ARBA00023040"/>
    </source>
</evidence>
<dbReference type="AlphaFoldDB" id="A0A6P3VPI1"/>
<name>A0A6P3VPI1_CLUHA</name>
<dbReference type="PRINTS" id="PR00237">
    <property type="entry name" value="GPCRRHODOPSN"/>
</dbReference>
<reference evidence="13" key="1">
    <citation type="submission" date="2025-08" db="UniProtKB">
        <authorList>
            <consortium name="RefSeq"/>
        </authorList>
    </citation>
    <scope>IDENTIFICATION</scope>
</reference>
<dbReference type="InterPro" id="IPR017452">
    <property type="entry name" value="GPCR_Rhodpsn_7TM"/>
</dbReference>
<feature type="domain" description="G-protein coupled receptors family 1 profile" evidence="11">
    <location>
        <begin position="39"/>
        <end position="285"/>
    </location>
</feature>
<keyword evidence="7 10" id="KW-0675">Receptor</keyword>
<evidence type="ECO:0000256" key="4">
    <source>
        <dbReference type="ARBA" id="ARBA00022989"/>
    </source>
</evidence>
<dbReference type="Gene3D" id="1.20.1070.10">
    <property type="entry name" value="Rhodopsin 7-helix transmembrane proteins"/>
    <property type="match status" value="1"/>
</dbReference>
<evidence type="ECO:0000256" key="9">
    <source>
        <dbReference type="ARBA" id="ARBA00023224"/>
    </source>
</evidence>
<evidence type="ECO:0000256" key="8">
    <source>
        <dbReference type="ARBA" id="ARBA00023180"/>
    </source>
</evidence>
<evidence type="ECO:0000256" key="6">
    <source>
        <dbReference type="ARBA" id="ARBA00023136"/>
    </source>
</evidence>
<evidence type="ECO:0000256" key="10">
    <source>
        <dbReference type="RuleBase" id="RU000688"/>
    </source>
</evidence>
<dbReference type="GO" id="GO:0005886">
    <property type="term" value="C:plasma membrane"/>
    <property type="evidence" value="ECO:0007669"/>
    <property type="project" value="UniProtKB-SubCell"/>
</dbReference>